<evidence type="ECO:0000313" key="2">
    <source>
        <dbReference type="EMBL" id="OMD48706.1"/>
    </source>
</evidence>
<organism evidence="2 3">
    <name type="scientific">Paenibacillus borealis</name>
    <dbReference type="NCBI Taxonomy" id="160799"/>
    <lineage>
        <taxon>Bacteria</taxon>
        <taxon>Bacillati</taxon>
        <taxon>Bacillota</taxon>
        <taxon>Bacilli</taxon>
        <taxon>Bacillales</taxon>
        <taxon>Paenibacillaceae</taxon>
        <taxon>Paenibacillus</taxon>
    </lineage>
</organism>
<comment type="caution">
    <text evidence="2">The sequence shown here is derived from an EMBL/GenBank/DDBJ whole genome shotgun (WGS) entry which is preliminary data.</text>
</comment>
<sequence>MRKEQYFMKLSCAVCAALMLPLGAGGGTAQAEEAAVSTSNIYYQQIQAPVVQPASYSCWMMTR</sequence>
<evidence type="ECO:0000256" key="1">
    <source>
        <dbReference type="SAM" id="SignalP"/>
    </source>
</evidence>
<keyword evidence="3" id="KW-1185">Reference proteome</keyword>
<evidence type="ECO:0000313" key="3">
    <source>
        <dbReference type="Proteomes" id="UP000187412"/>
    </source>
</evidence>
<gene>
    <name evidence="2" type="ORF">BSK56_10480</name>
</gene>
<reference evidence="2 3" key="1">
    <citation type="submission" date="2016-10" db="EMBL/GenBank/DDBJ databases">
        <title>Paenibacillus species isolates.</title>
        <authorList>
            <person name="Beno S.M."/>
        </authorList>
    </citation>
    <scope>NUCLEOTIDE SEQUENCE [LARGE SCALE GENOMIC DNA]</scope>
    <source>
        <strain evidence="2 3">FSL H7-0744</strain>
    </source>
</reference>
<dbReference type="RefSeq" id="WP_076110467.1">
    <property type="nucleotide sequence ID" value="NZ_MPTB01000011.1"/>
</dbReference>
<protein>
    <submittedName>
        <fullName evidence="2">Uncharacterized protein</fullName>
    </submittedName>
</protein>
<proteinExistence type="predicted"/>
<dbReference type="EMBL" id="MPTB01000011">
    <property type="protein sequence ID" value="OMD48706.1"/>
    <property type="molecule type" value="Genomic_DNA"/>
</dbReference>
<accession>A0ABX3HDW2</accession>
<dbReference type="Proteomes" id="UP000187412">
    <property type="component" value="Unassembled WGS sequence"/>
</dbReference>
<keyword evidence="1" id="KW-0732">Signal</keyword>
<feature type="chain" id="PRO_5045107465" evidence="1">
    <location>
        <begin position="32"/>
        <end position="63"/>
    </location>
</feature>
<name>A0ABX3HDW2_PAEBO</name>
<feature type="signal peptide" evidence="1">
    <location>
        <begin position="1"/>
        <end position="31"/>
    </location>
</feature>